<dbReference type="EMBL" id="APMP01000002">
    <property type="protein sequence ID" value="ENZ83418.1"/>
    <property type="molecule type" value="Genomic_DNA"/>
</dbReference>
<feature type="domain" description="TonB-dependent transporter Oar-like beta-barrel" evidence="3">
    <location>
        <begin position="245"/>
        <end position="1057"/>
    </location>
</feature>
<accession>R0ED88</accession>
<dbReference type="InterPro" id="IPR012910">
    <property type="entry name" value="Plug_dom"/>
</dbReference>
<dbReference type="OrthoDB" id="9768147at2"/>
<dbReference type="Pfam" id="PF07715">
    <property type="entry name" value="Plug"/>
    <property type="match status" value="1"/>
</dbReference>
<feature type="signal peptide" evidence="1">
    <location>
        <begin position="1"/>
        <end position="26"/>
    </location>
</feature>
<gene>
    <name evidence="4" type="ORF">OR37_00720</name>
</gene>
<dbReference type="AlphaFoldDB" id="R0ED88"/>
<dbReference type="SUPFAM" id="SSF49464">
    <property type="entry name" value="Carboxypeptidase regulatory domain-like"/>
    <property type="match status" value="1"/>
</dbReference>
<evidence type="ECO:0000259" key="3">
    <source>
        <dbReference type="Pfam" id="PF25183"/>
    </source>
</evidence>
<dbReference type="SUPFAM" id="SSF56935">
    <property type="entry name" value="Porins"/>
    <property type="match status" value="1"/>
</dbReference>
<dbReference type="Gene3D" id="2.60.40.1120">
    <property type="entry name" value="Carboxypeptidase-like, regulatory domain"/>
    <property type="match status" value="1"/>
</dbReference>
<reference evidence="4 5" key="1">
    <citation type="journal article" date="2013" name="Genome Announc.">
        <title>Draft Genome Sequence for Caulobacter sp. Strain OR37, a Bacterium Tolerant to Heavy Metals.</title>
        <authorList>
            <person name="Utturkar S.M."/>
            <person name="Bollmann A."/>
            <person name="Brzoska R.M."/>
            <person name="Klingeman D.M."/>
            <person name="Epstein S.E."/>
            <person name="Palumbo A.V."/>
            <person name="Brown S.D."/>
        </authorList>
    </citation>
    <scope>NUCLEOTIDE SEQUENCE [LARGE SCALE GENOMIC DNA]</scope>
    <source>
        <strain evidence="4 5">OR37</strain>
    </source>
</reference>
<protein>
    <submittedName>
        <fullName evidence="4">Uncharacterized protein</fullName>
    </submittedName>
</protein>
<name>R0ED88_CAUVI</name>
<evidence type="ECO:0000313" key="4">
    <source>
        <dbReference type="EMBL" id="ENZ83418.1"/>
    </source>
</evidence>
<feature type="chain" id="PRO_5004348613" evidence="1">
    <location>
        <begin position="27"/>
        <end position="1142"/>
    </location>
</feature>
<organism evidence="4 5">
    <name type="scientific">Caulobacter vibrioides OR37</name>
    <dbReference type="NCBI Taxonomy" id="1292034"/>
    <lineage>
        <taxon>Bacteria</taxon>
        <taxon>Pseudomonadati</taxon>
        <taxon>Pseudomonadota</taxon>
        <taxon>Alphaproteobacteria</taxon>
        <taxon>Caulobacterales</taxon>
        <taxon>Caulobacteraceae</taxon>
        <taxon>Caulobacter</taxon>
    </lineage>
</organism>
<evidence type="ECO:0000259" key="2">
    <source>
        <dbReference type="Pfam" id="PF07715"/>
    </source>
</evidence>
<proteinExistence type="predicted"/>
<comment type="caution">
    <text evidence="4">The sequence shown here is derived from an EMBL/GenBank/DDBJ whole genome shotgun (WGS) entry which is preliminary data.</text>
</comment>
<keyword evidence="1" id="KW-0732">Signal</keyword>
<dbReference type="PATRIC" id="fig|1292034.3.peg.715"/>
<dbReference type="InterPro" id="IPR037066">
    <property type="entry name" value="Plug_dom_sf"/>
</dbReference>
<dbReference type="Gene3D" id="2.170.130.10">
    <property type="entry name" value="TonB-dependent receptor, plug domain"/>
    <property type="match status" value="1"/>
</dbReference>
<dbReference type="InterPro" id="IPR008969">
    <property type="entry name" value="CarboxyPept-like_regulatory"/>
</dbReference>
<sequence precursor="true">MISMKRLAGGAALTVLAMASASAVYAQETTGSIGGRVTGPNGAPLGNVAVVVTHVPSNTKVTTVTSADGYYAARNLRVGGPYTVAVSDPAHQGKVVDVADVGTGAPVSLDIALGNADNQVSQIVVTASASGARTLETGPRSTFTAKDIETLPSFSRDLKDLARLNPFVTIDPTNNNALIVAGSNNRVNTVYIDGVKQADDFGLNGNGYPSQRSPISLELVRSFNFEVAPYDVQYGSFQGGVMNIVTKSGGNSFHGSVYGEYDSSRMAGRDINSLYNDPTTGKPRNLRISRFEDKTYGATFSGPIIKDRLFFSAGYEKGEYTQASDAYGPSDSNAANRVNGVTVAQVQQIQSILKSVYNYDPLGYGLTLPPQTDKKYFIKLDGNITDKHRAVLEYAREENTSTFNGGTNNSTNLSLLSEYYTKPETNEIWVGQLFSQWTDQFSTALEYSSKEVSSVRAPLGGTTFANFQIKLGGSTVLLGPDISSQANILDNKTKTLKFRATYKVGDHVFTAGAIREKLDVFNEFVQRANGSYTFDATCGAGVGIPSTNTAALIAATLTNLQNRQACALAYNNAADNIATHGAANWNSITNTLYAQDEYTVMPGLTIRVGLRGEFYDSDTTPQLNQRFLAQYGFANTATYKNMHVIMPRVGFNWRPDDRTVITGGVGLFSGGSPNVWLSNSFSNTGNLLGSATCSPSQAASPTATAPGACSSALLNVDGNKVADAAKQANTNSANLGTGVVNAVDPNFQAPSVWKYSISAARYVDIPYLGKDFRFHADGLYQRTNYGVTWRDLYADANPGPRAPDGRPTYLSTRTQNTNAAPYDLLLTNTRKGGGTSYALGVGKDWNDGWARGLNFDYTYTHTNMKETNPGTSSVALSNYSQWAISDRDNPEVAISNYNIKYSMKLSIGYSREFFGDNKTSARFFIQRRAGLPFSYTFDSFLGTNAGQADQAFGETGDVAFRDTQLFYVPKADSSGNITMTSDPIVHFNNANDAAKLDDFVKRTGLKDYAGQIAPRNAFKSRDITTMDVRLQQELPAFFPGGSKLKATLDIINLGNLINKKWGVLEQYAFPYRVNVVQAVNCQATALANPSLSAANKATATTACAAGPGNYYQYNLSSTTTPTVNTSNQSSTWYIKVGLKYEF</sequence>
<dbReference type="STRING" id="1292034.OR37_00720"/>
<keyword evidence="5" id="KW-1185">Reference proteome</keyword>
<dbReference type="eggNOG" id="COG4771">
    <property type="taxonomic scope" value="Bacteria"/>
</dbReference>
<dbReference type="InterPro" id="IPR057601">
    <property type="entry name" value="Oar-like_b-barrel"/>
</dbReference>
<evidence type="ECO:0000313" key="5">
    <source>
        <dbReference type="Proteomes" id="UP000013063"/>
    </source>
</evidence>
<evidence type="ECO:0000256" key="1">
    <source>
        <dbReference type="SAM" id="SignalP"/>
    </source>
</evidence>
<feature type="domain" description="TonB-dependent receptor plug" evidence="2">
    <location>
        <begin position="137"/>
        <end position="238"/>
    </location>
</feature>
<dbReference type="Proteomes" id="UP000013063">
    <property type="component" value="Unassembled WGS sequence"/>
</dbReference>
<dbReference type="Pfam" id="PF13620">
    <property type="entry name" value="CarboxypepD_reg"/>
    <property type="match status" value="1"/>
</dbReference>
<dbReference type="Pfam" id="PF25183">
    <property type="entry name" value="OMP_b-brl_4"/>
    <property type="match status" value="1"/>
</dbReference>